<keyword evidence="1" id="KW-0812">Transmembrane</keyword>
<evidence type="ECO:0000313" key="2">
    <source>
        <dbReference type="EMBL" id="PIP33564.1"/>
    </source>
</evidence>
<proteinExistence type="predicted"/>
<reference evidence="2 3" key="1">
    <citation type="submission" date="2017-09" db="EMBL/GenBank/DDBJ databases">
        <title>Depth-based differentiation of microbial function through sediment-hosted aquifers and enrichment of novel symbionts in the deep terrestrial subsurface.</title>
        <authorList>
            <person name="Probst A.J."/>
            <person name="Ladd B."/>
            <person name="Jarett J.K."/>
            <person name="Geller-Mcgrath D.E."/>
            <person name="Sieber C.M."/>
            <person name="Emerson J.B."/>
            <person name="Anantharaman K."/>
            <person name="Thomas B.C."/>
            <person name="Malmstrom R."/>
            <person name="Stieglmeier M."/>
            <person name="Klingl A."/>
            <person name="Woyke T."/>
            <person name="Ryan C.M."/>
            <person name="Banfield J.F."/>
        </authorList>
    </citation>
    <scope>NUCLEOTIDE SEQUENCE [LARGE SCALE GENOMIC DNA]</scope>
    <source>
        <strain evidence="2">CG23_combo_of_CG06-09_8_20_14_all_49_15</strain>
    </source>
</reference>
<gene>
    <name evidence="2" type="ORF">COX22_03765</name>
</gene>
<dbReference type="InterPro" id="IPR014509">
    <property type="entry name" value="YjdF-like"/>
</dbReference>
<feature type="transmembrane region" description="Helical" evidence="1">
    <location>
        <begin position="173"/>
        <end position="191"/>
    </location>
</feature>
<feature type="transmembrane region" description="Helical" evidence="1">
    <location>
        <begin position="7"/>
        <end position="24"/>
    </location>
</feature>
<comment type="caution">
    <text evidence="2">The sequence shown here is derived from an EMBL/GenBank/DDBJ whole genome shotgun (WGS) entry which is preliminary data.</text>
</comment>
<feature type="transmembrane region" description="Helical" evidence="1">
    <location>
        <begin position="97"/>
        <end position="117"/>
    </location>
</feature>
<evidence type="ECO:0000256" key="1">
    <source>
        <dbReference type="SAM" id="Phobius"/>
    </source>
</evidence>
<feature type="transmembrane region" description="Helical" evidence="1">
    <location>
        <begin position="30"/>
        <end position="50"/>
    </location>
</feature>
<dbReference type="PIRSF" id="PIRSF020606">
    <property type="entry name" value="UCP020606"/>
    <property type="match status" value="1"/>
</dbReference>
<dbReference type="EMBL" id="PCSD01000092">
    <property type="protein sequence ID" value="PIP33564.1"/>
    <property type="molecule type" value="Genomic_DNA"/>
</dbReference>
<organism evidence="2 3">
    <name type="scientific">Candidatus Falkowbacteria bacterium CG23_combo_of_CG06-09_8_20_14_all_49_15</name>
    <dbReference type="NCBI Taxonomy" id="1974572"/>
    <lineage>
        <taxon>Bacteria</taxon>
        <taxon>Candidatus Falkowiibacteriota</taxon>
    </lineage>
</organism>
<protein>
    <recommendedName>
        <fullName evidence="4">DUF2238 domain-containing protein</fullName>
    </recommendedName>
</protein>
<evidence type="ECO:0008006" key="4">
    <source>
        <dbReference type="Google" id="ProtNLM"/>
    </source>
</evidence>
<dbReference type="InterPro" id="IPR058534">
    <property type="entry name" value="YjdF"/>
</dbReference>
<sequence>MRKENRFLYALLAIFFLGLIWTGWHAQDHLIWLLEVFPALLAWLVLTLTFKKFRFSNWLYGLMLAHSLILMVGGQTTYAEMPLFNWLKDYFDLSRNYYDRLGHFAQGFVPALALWEITSKKNIFTKRGWQFVFIVAAVLGASAFYEFIEWWIALLSPSTGNDFLGTQGDIWDTQWDMFMCFLGSLIGLIFLRKKIYPLKP</sequence>
<name>A0A2G9ZK83_9BACT</name>
<feature type="transmembrane region" description="Helical" evidence="1">
    <location>
        <begin position="57"/>
        <end position="77"/>
    </location>
</feature>
<dbReference type="AlphaFoldDB" id="A0A2G9ZK83"/>
<accession>A0A2G9ZK83</accession>
<feature type="transmembrane region" description="Helical" evidence="1">
    <location>
        <begin position="129"/>
        <end position="153"/>
    </location>
</feature>
<dbReference type="Proteomes" id="UP000230729">
    <property type="component" value="Unassembled WGS sequence"/>
</dbReference>
<dbReference type="Pfam" id="PF09997">
    <property type="entry name" value="DUF2238"/>
    <property type="match status" value="1"/>
</dbReference>
<evidence type="ECO:0000313" key="3">
    <source>
        <dbReference type="Proteomes" id="UP000230729"/>
    </source>
</evidence>
<keyword evidence="1" id="KW-1133">Transmembrane helix</keyword>
<keyword evidence="1" id="KW-0472">Membrane</keyword>